<proteinExistence type="predicted"/>
<gene>
    <name evidence="1" type="ORF">MNBD_BACTEROID07-682</name>
</gene>
<accession>A0A3B0UBD0</accession>
<organism evidence="1">
    <name type="scientific">hydrothermal vent metagenome</name>
    <dbReference type="NCBI Taxonomy" id="652676"/>
    <lineage>
        <taxon>unclassified sequences</taxon>
        <taxon>metagenomes</taxon>
        <taxon>ecological metagenomes</taxon>
    </lineage>
</organism>
<dbReference type="AlphaFoldDB" id="A0A3B0UBD0"/>
<feature type="non-terminal residue" evidence="1">
    <location>
        <position position="1"/>
    </location>
</feature>
<protein>
    <submittedName>
        <fullName evidence="1">Uncharacterized protein</fullName>
    </submittedName>
</protein>
<evidence type="ECO:0000313" key="1">
    <source>
        <dbReference type="EMBL" id="VAW28265.1"/>
    </source>
</evidence>
<reference evidence="1" key="1">
    <citation type="submission" date="2018-06" db="EMBL/GenBank/DDBJ databases">
        <authorList>
            <person name="Zhirakovskaya E."/>
        </authorList>
    </citation>
    <scope>NUCLEOTIDE SEQUENCE</scope>
</reference>
<dbReference type="EMBL" id="UOET01000214">
    <property type="protein sequence ID" value="VAW28265.1"/>
    <property type="molecule type" value="Genomic_DNA"/>
</dbReference>
<sequence length="256" mass="29779">HQWPPVKTMKKAFSFLQTDAMRRQLIPVDKHFIARLKAAFEKERKQAARDSNPLLQWQTDQQIVAFLNGLTPVGTYKKEMQKLLQNPILKKQQQQQAFLKKEEQKWQQTYARAFENRDATWWKNALNHLSGMQKSAKTPTEKEMTRRLFNYLSLMSYLYADGSLKNNQTAAAGKYLMIYERSDPTNPEVYFLKALHYAMEGKTNAILPALQKAADNGFKDVKRLENNAYFSGLRQTPAFLKILLRVKENKKTAEEG</sequence>
<name>A0A3B0UBD0_9ZZZZ</name>